<proteinExistence type="predicted"/>
<feature type="compositionally biased region" description="Basic and acidic residues" evidence="1">
    <location>
        <begin position="84"/>
        <end position="96"/>
    </location>
</feature>
<dbReference type="EMBL" id="OX465086">
    <property type="protein sequence ID" value="CAI9261006.1"/>
    <property type="molecule type" value="Genomic_DNA"/>
</dbReference>
<gene>
    <name evidence="2" type="ORF">LSALG_LOCUS1816</name>
</gene>
<feature type="region of interest" description="Disordered" evidence="1">
    <location>
        <begin position="75"/>
        <end position="123"/>
    </location>
</feature>
<sequence>MWRELLNSVENINVVNGILCARYWSLILKFSYQKEGIQVPADEVTTKFWKYNFPKVVNDNVKEFPSVGRISDEGPYKCSRRSKKVEESPMKLIQEKKKTKSPTKKPIDDVNVSKPKDTTSETKPYEPLKEVVPSKTRVFKRIKKIIHRSQSSSDKYPCFYPSMVRKPHVTRKGVVIREVLVPISPSSKNFSTRTNYCFTPLTTNVETTLSQGTPIIVSSTLETSTIETTTTLPPFVTNPLETHSRTFDNILNQPITSLFSSQSTEPPVTTAEVHHSSDDDENVFGGKFGDIQFDTEEEDIPNNMILTGKQFKIPNQKLNSLL</sequence>
<evidence type="ECO:0000256" key="1">
    <source>
        <dbReference type="SAM" id="MobiDB-lite"/>
    </source>
</evidence>
<dbReference type="Proteomes" id="UP001177003">
    <property type="component" value="Chromosome 0"/>
</dbReference>
<dbReference type="AlphaFoldDB" id="A0AA35UUU2"/>
<name>A0AA35UUU2_LACSI</name>
<feature type="compositionally biased region" description="Basic and acidic residues" evidence="1">
    <location>
        <begin position="114"/>
        <end position="123"/>
    </location>
</feature>
<evidence type="ECO:0000313" key="2">
    <source>
        <dbReference type="EMBL" id="CAI9261006.1"/>
    </source>
</evidence>
<protein>
    <submittedName>
        <fullName evidence="2">Uncharacterized protein</fullName>
    </submittedName>
</protein>
<accession>A0AA35UUU2</accession>
<feature type="region of interest" description="Disordered" evidence="1">
    <location>
        <begin position="260"/>
        <end position="281"/>
    </location>
</feature>
<organism evidence="2 3">
    <name type="scientific">Lactuca saligna</name>
    <name type="common">Willowleaf lettuce</name>
    <dbReference type="NCBI Taxonomy" id="75948"/>
    <lineage>
        <taxon>Eukaryota</taxon>
        <taxon>Viridiplantae</taxon>
        <taxon>Streptophyta</taxon>
        <taxon>Embryophyta</taxon>
        <taxon>Tracheophyta</taxon>
        <taxon>Spermatophyta</taxon>
        <taxon>Magnoliopsida</taxon>
        <taxon>eudicotyledons</taxon>
        <taxon>Gunneridae</taxon>
        <taxon>Pentapetalae</taxon>
        <taxon>asterids</taxon>
        <taxon>campanulids</taxon>
        <taxon>Asterales</taxon>
        <taxon>Asteraceae</taxon>
        <taxon>Cichorioideae</taxon>
        <taxon>Cichorieae</taxon>
        <taxon>Lactucinae</taxon>
        <taxon>Lactuca</taxon>
    </lineage>
</organism>
<reference evidence="2" key="1">
    <citation type="submission" date="2023-04" db="EMBL/GenBank/DDBJ databases">
        <authorList>
            <person name="Vijverberg K."/>
            <person name="Xiong W."/>
            <person name="Schranz E."/>
        </authorList>
    </citation>
    <scope>NUCLEOTIDE SEQUENCE</scope>
</reference>
<evidence type="ECO:0000313" key="3">
    <source>
        <dbReference type="Proteomes" id="UP001177003"/>
    </source>
</evidence>
<keyword evidence="3" id="KW-1185">Reference proteome</keyword>